<dbReference type="Pfam" id="PF23552">
    <property type="entry name" value="ParB_C"/>
    <property type="match status" value="1"/>
</dbReference>
<dbReference type="CDD" id="cd16393">
    <property type="entry name" value="SPO0J_N"/>
    <property type="match status" value="1"/>
</dbReference>
<dbReference type="Proteomes" id="UP000741360">
    <property type="component" value="Unassembled WGS sequence"/>
</dbReference>
<evidence type="ECO:0000313" key="6">
    <source>
        <dbReference type="Proteomes" id="UP000741360"/>
    </source>
</evidence>
<dbReference type="InterPro" id="IPR003115">
    <property type="entry name" value="ParB_N"/>
</dbReference>
<dbReference type="InterPro" id="IPR036086">
    <property type="entry name" value="ParB/Sulfiredoxin_sf"/>
</dbReference>
<dbReference type="InterPro" id="IPR050336">
    <property type="entry name" value="Chromosome_partition/occlusion"/>
</dbReference>
<gene>
    <name evidence="5" type="ORF">HYY65_09675</name>
</gene>
<comment type="caution">
    <text evidence="5">The sequence shown here is derived from an EMBL/GenBank/DDBJ whole genome shotgun (WGS) entry which is preliminary data.</text>
</comment>
<evidence type="ECO:0000256" key="1">
    <source>
        <dbReference type="ARBA" id="ARBA00006295"/>
    </source>
</evidence>
<dbReference type="InterPro" id="IPR004437">
    <property type="entry name" value="ParB/RepB/Spo0J"/>
</dbReference>
<evidence type="ECO:0000259" key="4">
    <source>
        <dbReference type="SMART" id="SM00470"/>
    </source>
</evidence>
<dbReference type="FunFam" id="1.10.10.2830:FF:000001">
    <property type="entry name" value="Chromosome partitioning protein ParB"/>
    <property type="match status" value="1"/>
</dbReference>
<evidence type="ECO:0000256" key="2">
    <source>
        <dbReference type="ARBA" id="ARBA00022829"/>
    </source>
</evidence>
<feature type="domain" description="ParB-like N-terminal" evidence="4">
    <location>
        <begin position="25"/>
        <end position="116"/>
    </location>
</feature>
<protein>
    <submittedName>
        <fullName evidence="5">ParB/RepB/Spo0J family partition protein</fullName>
    </submittedName>
</protein>
<keyword evidence="3" id="KW-0238">DNA-binding</keyword>
<dbReference type="GO" id="GO:0003677">
    <property type="term" value="F:DNA binding"/>
    <property type="evidence" value="ECO:0007669"/>
    <property type="project" value="UniProtKB-KW"/>
</dbReference>
<dbReference type="NCBIfam" id="TIGR00180">
    <property type="entry name" value="parB_part"/>
    <property type="match status" value="1"/>
</dbReference>
<dbReference type="GO" id="GO:0005694">
    <property type="term" value="C:chromosome"/>
    <property type="evidence" value="ECO:0007669"/>
    <property type="project" value="TreeGrafter"/>
</dbReference>
<dbReference type="AlphaFoldDB" id="A0A932M0Y6"/>
<dbReference type="Pfam" id="PF02195">
    <property type="entry name" value="ParB_N"/>
    <property type="match status" value="1"/>
</dbReference>
<dbReference type="PANTHER" id="PTHR33375:SF1">
    <property type="entry name" value="CHROMOSOME-PARTITIONING PROTEIN PARB-RELATED"/>
    <property type="match status" value="1"/>
</dbReference>
<dbReference type="Gene3D" id="3.90.1530.30">
    <property type="match status" value="1"/>
</dbReference>
<evidence type="ECO:0000256" key="3">
    <source>
        <dbReference type="ARBA" id="ARBA00023125"/>
    </source>
</evidence>
<evidence type="ECO:0000313" key="5">
    <source>
        <dbReference type="EMBL" id="MBI3015307.1"/>
    </source>
</evidence>
<accession>A0A932M0Y6</accession>
<dbReference type="SUPFAM" id="SSF110849">
    <property type="entry name" value="ParB/Sulfiredoxin"/>
    <property type="match status" value="1"/>
</dbReference>
<dbReference type="PANTHER" id="PTHR33375">
    <property type="entry name" value="CHROMOSOME-PARTITIONING PROTEIN PARB-RELATED"/>
    <property type="match status" value="1"/>
</dbReference>
<name>A0A932M0Y6_UNCTE</name>
<dbReference type="Pfam" id="PF17762">
    <property type="entry name" value="HTH_ParB"/>
    <property type="match status" value="1"/>
</dbReference>
<proteinExistence type="inferred from homology"/>
<dbReference type="Gene3D" id="1.10.10.2830">
    <property type="match status" value="1"/>
</dbReference>
<dbReference type="SMART" id="SM00470">
    <property type="entry name" value="ParB"/>
    <property type="match status" value="1"/>
</dbReference>
<keyword evidence="2" id="KW-0159">Chromosome partition</keyword>
<dbReference type="InterPro" id="IPR041468">
    <property type="entry name" value="HTH_ParB/Spo0J"/>
</dbReference>
<organism evidence="5 6">
    <name type="scientific">Tectimicrobiota bacterium</name>
    <dbReference type="NCBI Taxonomy" id="2528274"/>
    <lineage>
        <taxon>Bacteria</taxon>
        <taxon>Pseudomonadati</taxon>
        <taxon>Nitrospinota/Tectimicrobiota group</taxon>
        <taxon>Candidatus Tectimicrobiota</taxon>
    </lineage>
</organism>
<sequence>MQRKALGRGLEALLSDRVEDGRWIEEIPIDAIVPNPDQPRRLSPDPQGLDGLVESIRSRGVLQPVLVQRRSEGSYELVAGERRWRAARLAGLSTVPAVVREVSSADRLEVALIENLQREDLNPIEEAHAYQRLSEEFGLSQEEISRRVGKDRSSVANQVRLLKLSPEIQAEVVAGRLTMGHARALLGLKSAEEQKGLCGKILRQGLSVRQTEEAVVRARKPEERKRGAQKDVHLQAVAEQLSRALMTRVQIRGTAERGALVISYYSLDDLQAFADILSKAKRADRR</sequence>
<reference evidence="5" key="1">
    <citation type="submission" date="2020-07" db="EMBL/GenBank/DDBJ databases">
        <title>Huge and variable diversity of episymbiotic CPR bacteria and DPANN archaea in groundwater ecosystems.</title>
        <authorList>
            <person name="He C.Y."/>
            <person name="Keren R."/>
            <person name="Whittaker M."/>
            <person name="Farag I.F."/>
            <person name="Doudna J."/>
            <person name="Cate J.H.D."/>
            <person name="Banfield J.F."/>
        </authorList>
    </citation>
    <scope>NUCLEOTIDE SEQUENCE</scope>
    <source>
        <strain evidence="5">NC_groundwater_717_Ag_S-0.2um_59_8</strain>
    </source>
</reference>
<dbReference type="GO" id="GO:0045881">
    <property type="term" value="P:positive regulation of sporulation resulting in formation of a cellular spore"/>
    <property type="evidence" value="ECO:0007669"/>
    <property type="project" value="TreeGrafter"/>
</dbReference>
<dbReference type="EMBL" id="JACPSX010000183">
    <property type="protein sequence ID" value="MBI3015307.1"/>
    <property type="molecule type" value="Genomic_DNA"/>
</dbReference>
<dbReference type="InterPro" id="IPR057240">
    <property type="entry name" value="ParB_dimer_C"/>
</dbReference>
<dbReference type="SUPFAM" id="SSF109709">
    <property type="entry name" value="KorB DNA-binding domain-like"/>
    <property type="match status" value="1"/>
</dbReference>
<dbReference type="FunFam" id="3.90.1530.30:FF:000001">
    <property type="entry name" value="Chromosome partitioning protein ParB"/>
    <property type="match status" value="1"/>
</dbReference>
<dbReference type="GO" id="GO:0007059">
    <property type="term" value="P:chromosome segregation"/>
    <property type="evidence" value="ECO:0007669"/>
    <property type="project" value="UniProtKB-KW"/>
</dbReference>
<comment type="similarity">
    <text evidence="1">Belongs to the ParB family.</text>
</comment>